<feature type="transmembrane region" description="Helical" evidence="6">
    <location>
        <begin position="283"/>
        <end position="304"/>
    </location>
</feature>
<comment type="caution">
    <text evidence="9">The sequence shown here is derived from an EMBL/GenBank/DDBJ whole genome shotgun (WGS) entry which is preliminary data.</text>
</comment>
<evidence type="ECO:0000256" key="3">
    <source>
        <dbReference type="ARBA" id="ARBA00022692"/>
    </source>
</evidence>
<dbReference type="PANTHER" id="PTHR30572:SF18">
    <property type="entry name" value="ABC-TYPE MACROLIDE FAMILY EXPORT SYSTEM PERMEASE COMPONENT 2"/>
    <property type="match status" value="1"/>
</dbReference>
<feature type="transmembrane region" description="Helical" evidence="6">
    <location>
        <begin position="325"/>
        <end position="349"/>
    </location>
</feature>
<keyword evidence="4 6" id="KW-1133">Transmembrane helix</keyword>
<dbReference type="AlphaFoldDB" id="A0A6G1Z878"/>
<evidence type="ECO:0000259" key="8">
    <source>
        <dbReference type="Pfam" id="PF12704"/>
    </source>
</evidence>
<feature type="domain" description="MacB-like periplasmic core" evidence="8">
    <location>
        <begin position="20"/>
        <end position="243"/>
    </location>
</feature>
<proteinExistence type="predicted"/>
<feature type="domain" description="ABC3 transporter permease C-terminal" evidence="7">
    <location>
        <begin position="286"/>
        <end position="395"/>
    </location>
</feature>
<evidence type="ECO:0000256" key="2">
    <source>
        <dbReference type="ARBA" id="ARBA00022475"/>
    </source>
</evidence>
<evidence type="ECO:0000256" key="5">
    <source>
        <dbReference type="ARBA" id="ARBA00023136"/>
    </source>
</evidence>
<dbReference type="Pfam" id="PF12704">
    <property type="entry name" value="MacB_PCD"/>
    <property type="match status" value="1"/>
</dbReference>
<feature type="transmembrane region" description="Helical" evidence="6">
    <location>
        <begin position="423"/>
        <end position="442"/>
    </location>
</feature>
<dbReference type="GO" id="GO:0005886">
    <property type="term" value="C:plasma membrane"/>
    <property type="evidence" value="ECO:0007669"/>
    <property type="project" value="UniProtKB-SubCell"/>
</dbReference>
<gene>
    <name evidence="9" type="ORF">GKE01_00270</name>
</gene>
<organism evidence="9">
    <name type="scientific">Parabacteroides goldsteinii</name>
    <dbReference type="NCBI Taxonomy" id="328812"/>
    <lineage>
        <taxon>Bacteria</taxon>
        <taxon>Pseudomonadati</taxon>
        <taxon>Bacteroidota</taxon>
        <taxon>Bacteroidia</taxon>
        <taxon>Bacteroidales</taxon>
        <taxon>Tannerellaceae</taxon>
        <taxon>Parabacteroides</taxon>
    </lineage>
</organism>
<feature type="transmembrane region" description="Helical" evidence="6">
    <location>
        <begin position="682"/>
        <end position="701"/>
    </location>
</feature>
<feature type="transmembrane region" description="Helical" evidence="6">
    <location>
        <begin position="21"/>
        <end position="41"/>
    </location>
</feature>
<name>A0A6G1Z878_9BACT</name>
<dbReference type="PANTHER" id="PTHR30572">
    <property type="entry name" value="MEMBRANE COMPONENT OF TRANSPORTER-RELATED"/>
    <property type="match status" value="1"/>
</dbReference>
<dbReference type="InterPro" id="IPR025857">
    <property type="entry name" value="MacB_PCD"/>
</dbReference>
<feature type="transmembrane region" description="Helical" evidence="6">
    <location>
        <begin position="734"/>
        <end position="753"/>
    </location>
</feature>
<dbReference type="Pfam" id="PF02687">
    <property type="entry name" value="FtsX"/>
    <property type="match status" value="2"/>
</dbReference>
<evidence type="ECO:0000259" key="7">
    <source>
        <dbReference type="Pfam" id="PF02687"/>
    </source>
</evidence>
<comment type="subcellular location">
    <subcellularLocation>
        <location evidence="1">Cell membrane</location>
        <topology evidence="1">Multi-pass membrane protein</topology>
    </subcellularLocation>
</comment>
<sequence length="805" mass="92221">MIRHYFKTGFRNLLKYKTQSFICIIGLAIGLTFFTVGYYWYRYETSYDSFYPESEHTYNIYTIDKQTGKMQPGAPVILCAELNENFPEVKYAATLSNAGGIYTSDNKTIGTPLFKWVNQNYTRLFPPKVIAGNMTDPIPTTEDGTKTNLMVTRKFALKYWKTPEEAIGKILTDQNKFTKTITAVIENPPSNSIFQADGYYSIQVDKSHYTSRSPEYYWNYPPNEMYVCLHENTDVKAFSRKLHTYSIKNQLNPNLYIEITPITKTRYQLGAEMSFNLNYIRTFVVSGLLLLLCTLFNFINLQVNRIFERSREFKLRTSLGAVKKNLFCQIIIEISIQVLLALLVGVSLIELTTPYIEQLLDTSIQKQELFIDLLQTGIFGWTLLLSIVLLIISRFIHKQSNDFKAGPPLFHTTNNEWIRKISIGLQLGICVGFMFTAQILFLQINRMKNTAMGFDTDNLIQVNISSQIYSQFTDEIKQIPSITDCIRGGNFRLSHDNWHTEKEIGWENKPANASYEIQMIQAGIDFAQKMKITLLKGRYLEDTDMQSDDPSGIGCHKVLINEQMANLLDTTDPIGKMISRKDYLLRGTDETPPLYFEIVGVVKDFHGLSLRNPIPPTIIEYWNFYDYYLYLRTLPGKEKEALKAVKELISRITPEGFPLSETMTVNDQLEILTRTENASLRLFTLLAILCALISIFGIYSISSSNMQQRKKEIAIRKVMGATSREIIDMFLKEYTIITLTANAIALPVGYLFAQKWLEQYPQSVHIQLWMFISILLATILLVILTVLGQVIRAANGNPAEVVKSD</sequence>
<keyword evidence="3 6" id="KW-0812">Transmembrane</keyword>
<evidence type="ECO:0000256" key="6">
    <source>
        <dbReference type="SAM" id="Phobius"/>
    </source>
</evidence>
<evidence type="ECO:0000313" key="9">
    <source>
        <dbReference type="EMBL" id="MRY09901.1"/>
    </source>
</evidence>
<reference evidence="9" key="1">
    <citation type="journal article" date="2019" name="Nat. Med.">
        <title>A library of human gut bacterial isolates paired with longitudinal multiomics data enables mechanistic microbiome research.</title>
        <authorList>
            <person name="Poyet M."/>
            <person name="Groussin M."/>
            <person name="Gibbons S.M."/>
            <person name="Avila-Pacheco J."/>
            <person name="Jiang X."/>
            <person name="Kearney S.M."/>
            <person name="Perrotta A.R."/>
            <person name="Berdy B."/>
            <person name="Zhao S."/>
            <person name="Lieberman T.D."/>
            <person name="Swanson P.K."/>
            <person name="Smith M."/>
            <person name="Roesemann S."/>
            <person name="Alexander J.E."/>
            <person name="Rich S.A."/>
            <person name="Livny J."/>
            <person name="Vlamakis H."/>
            <person name="Clish C."/>
            <person name="Bullock K."/>
            <person name="Deik A."/>
            <person name="Scott J."/>
            <person name="Pierce K.A."/>
            <person name="Xavier R.J."/>
            <person name="Alm E.J."/>
        </authorList>
    </citation>
    <scope>NUCLEOTIDE SEQUENCE</scope>
    <source>
        <strain evidence="9">BIOML-A4</strain>
    </source>
</reference>
<keyword evidence="5 6" id="KW-0472">Membrane</keyword>
<dbReference type="InterPro" id="IPR050250">
    <property type="entry name" value="Macrolide_Exporter_MacB"/>
</dbReference>
<evidence type="ECO:0000256" key="4">
    <source>
        <dbReference type="ARBA" id="ARBA00022989"/>
    </source>
</evidence>
<feature type="transmembrane region" description="Helical" evidence="6">
    <location>
        <begin position="369"/>
        <end position="392"/>
    </location>
</feature>
<feature type="transmembrane region" description="Helical" evidence="6">
    <location>
        <begin position="765"/>
        <end position="787"/>
    </location>
</feature>
<dbReference type="RefSeq" id="WP_010800844.1">
    <property type="nucleotide sequence ID" value="NZ_CAJSYT010000002.1"/>
</dbReference>
<keyword evidence="2" id="KW-1003">Cell membrane</keyword>
<protein>
    <submittedName>
        <fullName evidence="9">FtsX-like permease family protein</fullName>
    </submittedName>
</protein>
<evidence type="ECO:0000256" key="1">
    <source>
        <dbReference type="ARBA" id="ARBA00004651"/>
    </source>
</evidence>
<dbReference type="EMBL" id="WKLP01000001">
    <property type="protein sequence ID" value="MRY09901.1"/>
    <property type="molecule type" value="Genomic_DNA"/>
</dbReference>
<dbReference type="GO" id="GO:0022857">
    <property type="term" value="F:transmembrane transporter activity"/>
    <property type="evidence" value="ECO:0007669"/>
    <property type="project" value="TreeGrafter"/>
</dbReference>
<dbReference type="InterPro" id="IPR003838">
    <property type="entry name" value="ABC3_permease_C"/>
</dbReference>
<accession>A0A6G1Z878</accession>
<feature type="domain" description="ABC3 transporter permease C-terminal" evidence="7">
    <location>
        <begin position="685"/>
        <end position="798"/>
    </location>
</feature>